<feature type="domain" description="Peptidase M15C" evidence="3">
    <location>
        <begin position="257"/>
        <end position="334"/>
    </location>
</feature>
<accession>V5WG68</accession>
<feature type="compositionally biased region" description="Low complexity" evidence="1">
    <location>
        <begin position="32"/>
        <end position="48"/>
    </location>
</feature>
<dbReference type="PATRIC" id="fig|1307761.3.peg.736"/>
<evidence type="ECO:0000256" key="2">
    <source>
        <dbReference type="SAM" id="SignalP"/>
    </source>
</evidence>
<keyword evidence="2" id="KW-0732">Signal</keyword>
<dbReference type="Proteomes" id="UP000018680">
    <property type="component" value="Chromosome"/>
</dbReference>
<evidence type="ECO:0000313" key="4">
    <source>
        <dbReference type="EMBL" id="AHC14161.1"/>
    </source>
</evidence>
<feature type="signal peptide" evidence="2">
    <location>
        <begin position="1"/>
        <end position="23"/>
    </location>
</feature>
<dbReference type="OrthoDB" id="9799970at2"/>
<dbReference type="InterPro" id="IPR009045">
    <property type="entry name" value="Zn_M74/Hedgehog-like"/>
</dbReference>
<dbReference type="HOGENOM" id="CLU_067809_0_0_12"/>
<gene>
    <name evidence="4" type="ORF">L21SP2_0736</name>
</gene>
<dbReference type="AlphaFoldDB" id="V5WG68"/>
<sequence length="351" mass="40003">MKNAYLPAFILTLLISALANVSAAPGSETGISPSRSNSNVSNSNVSNSIVMEGESEENGRSGTGAGSGSETPGGPVLEDSQEAREARRVVFAFARAYPDKISETAYRDGDWALRIGDQWFYYADRKMLPSEAREEQERYSRYSFYEYEKELPEIREFTEEQIASMEERVVDRATSGIGRHPGLTDALWNINDAASADAAAKTMYLFGARVNVHRDLMEDLARVESRVRELAAEDPQLRRFINSIVNIDGQFWRSIAGSSNRSNHAYGIAIDIPPARYDRSQVYWRWAREAGLPWYSLPYDQRHMPPMSFVRAFEEEGFIWGGKWFYFDTIHFEYRPEILLYSGWELEKFSP</sequence>
<dbReference type="GO" id="GO:0008233">
    <property type="term" value="F:peptidase activity"/>
    <property type="evidence" value="ECO:0007669"/>
    <property type="project" value="InterPro"/>
</dbReference>
<name>V5WG68_9SPIO</name>
<feature type="region of interest" description="Disordered" evidence="1">
    <location>
        <begin position="25"/>
        <end position="81"/>
    </location>
</feature>
<keyword evidence="5" id="KW-1185">Reference proteome</keyword>
<dbReference type="STRING" id="1307761.L21SP2_0736"/>
<evidence type="ECO:0000259" key="3">
    <source>
        <dbReference type="Pfam" id="PF13539"/>
    </source>
</evidence>
<dbReference type="Gene3D" id="3.30.1380.10">
    <property type="match status" value="1"/>
</dbReference>
<reference evidence="4 5" key="1">
    <citation type="journal article" date="2015" name="Stand. Genomic Sci.">
        <title>Complete genome sequence and description of Salinispira pacifica gen. nov., sp. nov., a novel spirochaete isolated form a hypersaline microbial mat.</title>
        <authorList>
            <person name="Ben Hania W."/>
            <person name="Joseph M."/>
            <person name="Schumann P."/>
            <person name="Bunk B."/>
            <person name="Fiebig A."/>
            <person name="Sproer C."/>
            <person name="Klenk H.P."/>
            <person name="Fardeau M.L."/>
            <person name="Spring S."/>
        </authorList>
    </citation>
    <scope>NUCLEOTIDE SEQUENCE [LARGE SCALE GENOMIC DNA]</scope>
    <source>
        <strain evidence="4 5">L21-RPul-D2</strain>
    </source>
</reference>
<proteinExistence type="predicted"/>
<dbReference type="eggNOG" id="COG0791">
    <property type="taxonomic scope" value="Bacteria"/>
</dbReference>
<dbReference type="RefSeq" id="WP_024267092.1">
    <property type="nucleotide sequence ID" value="NC_023035.1"/>
</dbReference>
<dbReference type="InterPro" id="IPR039561">
    <property type="entry name" value="Peptidase_M15C"/>
</dbReference>
<dbReference type="KEGG" id="slr:L21SP2_0736"/>
<evidence type="ECO:0000256" key="1">
    <source>
        <dbReference type="SAM" id="MobiDB-lite"/>
    </source>
</evidence>
<evidence type="ECO:0000313" key="5">
    <source>
        <dbReference type="Proteomes" id="UP000018680"/>
    </source>
</evidence>
<dbReference type="SUPFAM" id="SSF55166">
    <property type="entry name" value="Hedgehog/DD-peptidase"/>
    <property type="match status" value="1"/>
</dbReference>
<dbReference type="EMBL" id="CP006939">
    <property type="protein sequence ID" value="AHC14161.1"/>
    <property type="molecule type" value="Genomic_DNA"/>
</dbReference>
<feature type="chain" id="PRO_5004741957" description="Peptidase M15C domain-containing protein" evidence="2">
    <location>
        <begin position="24"/>
        <end position="351"/>
    </location>
</feature>
<protein>
    <recommendedName>
        <fullName evidence="3">Peptidase M15C domain-containing protein</fullName>
    </recommendedName>
</protein>
<organism evidence="4 5">
    <name type="scientific">Salinispira pacifica</name>
    <dbReference type="NCBI Taxonomy" id="1307761"/>
    <lineage>
        <taxon>Bacteria</taxon>
        <taxon>Pseudomonadati</taxon>
        <taxon>Spirochaetota</taxon>
        <taxon>Spirochaetia</taxon>
        <taxon>Spirochaetales</taxon>
        <taxon>Spirochaetaceae</taxon>
        <taxon>Salinispira</taxon>
    </lineage>
</organism>
<dbReference type="Pfam" id="PF13539">
    <property type="entry name" value="Peptidase_M15_4"/>
    <property type="match status" value="1"/>
</dbReference>